<evidence type="ECO:0000256" key="4">
    <source>
        <dbReference type="SAM" id="MobiDB-lite"/>
    </source>
</evidence>
<keyword evidence="1" id="KW-0805">Transcription regulation</keyword>
<dbReference type="GO" id="GO:0043565">
    <property type="term" value="F:sequence-specific DNA binding"/>
    <property type="evidence" value="ECO:0007669"/>
    <property type="project" value="InterPro"/>
</dbReference>
<dbReference type="Gene3D" id="1.10.10.60">
    <property type="entry name" value="Homeodomain-like"/>
    <property type="match status" value="1"/>
</dbReference>
<dbReference type="EMBL" id="FQUP01000003">
    <property type="protein sequence ID" value="SHG02546.1"/>
    <property type="molecule type" value="Genomic_DNA"/>
</dbReference>
<dbReference type="RefSeq" id="WP_084527457.1">
    <property type="nucleotide sequence ID" value="NZ_FQUP01000003.1"/>
</dbReference>
<evidence type="ECO:0000259" key="5">
    <source>
        <dbReference type="PROSITE" id="PS01124"/>
    </source>
</evidence>
<dbReference type="PROSITE" id="PS00041">
    <property type="entry name" value="HTH_ARAC_FAMILY_1"/>
    <property type="match status" value="1"/>
</dbReference>
<dbReference type="InterPro" id="IPR020449">
    <property type="entry name" value="Tscrpt_reg_AraC-type_HTH"/>
</dbReference>
<evidence type="ECO:0000256" key="1">
    <source>
        <dbReference type="ARBA" id="ARBA00023015"/>
    </source>
</evidence>
<reference evidence="6 7" key="1">
    <citation type="submission" date="2016-11" db="EMBL/GenBank/DDBJ databases">
        <authorList>
            <person name="Jaros S."/>
            <person name="Januszkiewicz K."/>
            <person name="Wedrychowicz H."/>
        </authorList>
    </citation>
    <scope>NUCLEOTIDE SEQUENCE [LARGE SCALE GENOMIC DNA]</scope>
    <source>
        <strain evidence="6 7">DSM 19436</strain>
    </source>
</reference>
<dbReference type="InterPro" id="IPR018060">
    <property type="entry name" value="HTH_AraC"/>
</dbReference>
<feature type="compositionally biased region" description="Basic and acidic residues" evidence="4">
    <location>
        <begin position="7"/>
        <end position="18"/>
    </location>
</feature>
<feature type="domain" description="HTH araC/xylS-type" evidence="5">
    <location>
        <begin position="225"/>
        <end position="324"/>
    </location>
</feature>
<name>A0A1M5GFS9_9HYPH</name>
<dbReference type="PANTHER" id="PTHR46796">
    <property type="entry name" value="HTH-TYPE TRANSCRIPTIONAL ACTIVATOR RHAS-RELATED"/>
    <property type="match status" value="1"/>
</dbReference>
<dbReference type="AlphaFoldDB" id="A0A1M5GFS9"/>
<accession>A0A1M5GFS9</accession>
<dbReference type="InterPro" id="IPR009057">
    <property type="entry name" value="Homeodomain-like_sf"/>
</dbReference>
<dbReference type="STRING" id="1122133.SAMN02745157_3391"/>
<protein>
    <submittedName>
        <fullName evidence="6">AraC-type DNA-binding protein</fullName>
    </submittedName>
</protein>
<dbReference type="PROSITE" id="PS01124">
    <property type="entry name" value="HTH_ARAC_FAMILY_2"/>
    <property type="match status" value="1"/>
</dbReference>
<dbReference type="OrthoDB" id="8004517at2"/>
<evidence type="ECO:0000256" key="2">
    <source>
        <dbReference type="ARBA" id="ARBA00023125"/>
    </source>
</evidence>
<evidence type="ECO:0000256" key="3">
    <source>
        <dbReference type="ARBA" id="ARBA00023163"/>
    </source>
</evidence>
<dbReference type="SUPFAM" id="SSF46689">
    <property type="entry name" value="Homeodomain-like"/>
    <property type="match status" value="1"/>
</dbReference>
<dbReference type="GO" id="GO:0003700">
    <property type="term" value="F:DNA-binding transcription factor activity"/>
    <property type="evidence" value="ECO:0007669"/>
    <property type="project" value="InterPro"/>
</dbReference>
<evidence type="ECO:0000313" key="7">
    <source>
        <dbReference type="Proteomes" id="UP000184485"/>
    </source>
</evidence>
<feature type="region of interest" description="Disordered" evidence="4">
    <location>
        <begin position="1"/>
        <end position="26"/>
    </location>
</feature>
<dbReference type="InterPro" id="IPR018062">
    <property type="entry name" value="HTH_AraC-typ_CS"/>
</dbReference>
<keyword evidence="3" id="KW-0804">Transcription</keyword>
<proteinExistence type="predicted"/>
<keyword evidence="7" id="KW-1185">Reference proteome</keyword>
<dbReference type="PANTHER" id="PTHR46796:SF6">
    <property type="entry name" value="ARAC SUBFAMILY"/>
    <property type="match status" value="1"/>
</dbReference>
<sequence length="355" mass="38755">MGSAVSREWDKAGRDRASAPKAETPLSPVRVDTRTLGKNDQFAAWRSFMAATIDVTIEGDPADGFEAEQTVWDLGSLALSRAVMPAGAQIRHWRHLKRDPLDHWCLVISRGSAARSGLSLSMRSLALPFEGHSNDRSVISLYVPRDSMRSASAGLDRLAGQLPDTPLTGLLIDYLVSLERRLPAIPSDELPRLIEATRQLLTACLMPSVDHTEAAQEVMTVSLLDRARKIVQQNLGAVNFGPHQLCRMLGVSRSRLYRLFEPLGGVAHYIHRQRLLAAHAALADPLNNGQIVKVAERVGFSDPSGFSRAFRHEFGYSPSYARAAASMNAILPVVRRPASAGEWSGLADVLAGLRV</sequence>
<dbReference type="Pfam" id="PF12833">
    <property type="entry name" value="HTH_18"/>
    <property type="match status" value="1"/>
</dbReference>
<dbReference type="Proteomes" id="UP000184485">
    <property type="component" value="Unassembled WGS sequence"/>
</dbReference>
<dbReference type="InterPro" id="IPR050204">
    <property type="entry name" value="AraC_XylS_family_regulators"/>
</dbReference>
<organism evidence="6 7">
    <name type="scientific">Kaistia soli DSM 19436</name>
    <dbReference type="NCBI Taxonomy" id="1122133"/>
    <lineage>
        <taxon>Bacteria</taxon>
        <taxon>Pseudomonadati</taxon>
        <taxon>Pseudomonadota</taxon>
        <taxon>Alphaproteobacteria</taxon>
        <taxon>Hyphomicrobiales</taxon>
        <taxon>Kaistiaceae</taxon>
        <taxon>Kaistia</taxon>
    </lineage>
</organism>
<dbReference type="SMART" id="SM00342">
    <property type="entry name" value="HTH_ARAC"/>
    <property type="match status" value="1"/>
</dbReference>
<keyword evidence="2 6" id="KW-0238">DNA-binding</keyword>
<evidence type="ECO:0000313" key="6">
    <source>
        <dbReference type="EMBL" id="SHG02546.1"/>
    </source>
</evidence>
<dbReference type="PRINTS" id="PR00032">
    <property type="entry name" value="HTHARAC"/>
</dbReference>
<gene>
    <name evidence="6" type="ORF">SAMN02745157_3391</name>
</gene>